<evidence type="ECO:0000313" key="8">
    <source>
        <dbReference type="Proteomes" id="UP001155483"/>
    </source>
</evidence>
<dbReference type="RefSeq" id="WP_279295299.1">
    <property type="nucleotide sequence ID" value="NZ_JAOTIF010000001.1"/>
</dbReference>
<dbReference type="InterPro" id="IPR017867">
    <property type="entry name" value="Tyr_phospatase_low_mol_wt"/>
</dbReference>
<evidence type="ECO:0000259" key="6">
    <source>
        <dbReference type="SMART" id="SM00226"/>
    </source>
</evidence>
<dbReference type="SMART" id="SM00226">
    <property type="entry name" value="LMWPc"/>
    <property type="match status" value="1"/>
</dbReference>
<keyword evidence="4" id="KW-0904">Protein phosphatase</keyword>
<dbReference type="InterPro" id="IPR036196">
    <property type="entry name" value="Ptyr_pPase_sf"/>
</dbReference>
<feature type="active site" description="Proton donor" evidence="5">
    <location>
        <position position="123"/>
    </location>
</feature>
<evidence type="ECO:0000256" key="5">
    <source>
        <dbReference type="PIRSR" id="PIRSR617867-1"/>
    </source>
</evidence>
<dbReference type="PANTHER" id="PTHR11717">
    <property type="entry name" value="LOW MOLECULAR WEIGHT PROTEIN TYROSINE PHOSPHATASE"/>
    <property type="match status" value="1"/>
</dbReference>
<comment type="caution">
    <text evidence="7">The sequence shown here is derived from an EMBL/GenBank/DDBJ whole genome shotgun (WGS) entry which is preliminary data.</text>
</comment>
<evidence type="ECO:0000256" key="2">
    <source>
        <dbReference type="ARBA" id="ARBA00013064"/>
    </source>
</evidence>
<comment type="similarity">
    <text evidence="1">Belongs to the low molecular weight phosphotyrosine protein phosphatase family.</text>
</comment>
<dbReference type="AlphaFoldDB" id="A0A9X3BEX0"/>
<dbReference type="EC" id="3.1.3.48" evidence="2"/>
<evidence type="ECO:0000313" key="7">
    <source>
        <dbReference type="EMBL" id="MCU7547854.1"/>
    </source>
</evidence>
<proteinExistence type="inferred from homology"/>
<reference evidence="7" key="2">
    <citation type="submission" date="2023-04" db="EMBL/GenBank/DDBJ databases">
        <title>Paracnuella aquatica gen. nov., sp. nov., a member of the family Chitinophagaceae isolated from a hot spring.</title>
        <authorList>
            <person name="Wang C."/>
        </authorList>
    </citation>
    <scope>NUCLEOTIDE SEQUENCE</scope>
    <source>
        <strain evidence="7">LB-8</strain>
    </source>
</reference>
<evidence type="ECO:0000256" key="1">
    <source>
        <dbReference type="ARBA" id="ARBA00011063"/>
    </source>
</evidence>
<name>A0A9X3BEX0_9BACT</name>
<dbReference type="Proteomes" id="UP001155483">
    <property type="component" value="Unassembled WGS sequence"/>
</dbReference>
<dbReference type="InterPro" id="IPR023485">
    <property type="entry name" value="Ptyr_pPase"/>
</dbReference>
<accession>A0A9X3BEX0</accession>
<feature type="active site" description="Nucleophile" evidence="5">
    <location>
        <position position="7"/>
    </location>
</feature>
<dbReference type="GO" id="GO:0004725">
    <property type="term" value="F:protein tyrosine phosphatase activity"/>
    <property type="evidence" value="ECO:0007669"/>
    <property type="project" value="UniProtKB-EC"/>
</dbReference>
<feature type="active site" description="Nucleophile" evidence="5">
    <location>
        <position position="13"/>
    </location>
</feature>
<dbReference type="Gene3D" id="3.40.50.2300">
    <property type="match status" value="1"/>
</dbReference>
<dbReference type="PRINTS" id="PR00719">
    <property type="entry name" value="LMWPTPASE"/>
</dbReference>
<organism evidence="7 8">
    <name type="scientific">Paraflavisolibacter caeni</name>
    <dbReference type="NCBI Taxonomy" id="2982496"/>
    <lineage>
        <taxon>Bacteria</taxon>
        <taxon>Pseudomonadati</taxon>
        <taxon>Bacteroidota</taxon>
        <taxon>Chitinophagia</taxon>
        <taxon>Chitinophagales</taxon>
        <taxon>Chitinophagaceae</taxon>
        <taxon>Paraflavisolibacter</taxon>
    </lineage>
</organism>
<evidence type="ECO:0000256" key="3">
    <source>
        <dbReference type="ARBA" id="ARBA00022801"/>
    </source>
</evidence>
<protein>
    <recommendedName>
        <fullName evidence="2">protein-tyrosine-phosphatase</fullName>
        <ecNumber evidence="2">3.1.3.48</ecNumber>
    </recommendedName>
</protein>
<gene>
    <name evidence="7" type="ORF">OCK74_01955</name>
</gene>
<dbReference type="EMBL" id="JAOTIF010000001">
    <property type="protein sequence ID" value="MCU7547854.1"/>
    <property type="molecule type" value="Genomic_DNA"/>
</dbReference>
<reference evidence="7" key="1">
    <citation type="submission" date="2022-09" db="EMBL/GenBank/DDBJ databases">
        <authorList>
            <person name="Yuan C."/>
            <person name="Ke Z."/>
        </authorList>
    </citation>
    <scope>NUCLEOTIDE SEQUENCE</scope>
    <source>
        <strain evidence="7">LB-8</strain>
    </source>
</reference>
<dbReference type="SUPFAM" id="SSF52788">
    <property type="entry name" value="Phosphotyrosine protein phosphatases I"/>
    <property type="match status" value="1"/>
</dbReference>
<dbReference type="InterPro" id="IPR050438">
    <property type="entry name" value="LMW_PTPase"/>
</dbReference>
<dbReference type="PANTHER" id="PTHR11717:SF7">
    <property type="entry name" value="LOW MOLECULAR WEIGHT PHOSPHOTYROSINE PROTEIN PHOSPHATASE"/>
    <property type="match status" value="1"/>
</dbReference>
<dbReference type="CDD" id="cd16343">
    <property type="entry name" value="LMWPTP"/>
    <property type="match status" value="1"/>
</dbReference>
<keyword evidence="3" id="KW-0378">Hydrolase</keyword>
<feature type="domain" description="Phosphotyrosine protein phosphatase I" evidence="6">
    <location>
        <begin position="1"/>
        <end position="149"/>
    </location>
</feature>
<sequence length="157" mass="17843">MKILMVCLGNICRSPMAEGILEHKAKKAGLNWVIESAGTNGYHIGEPPHRLSQKVARLNGIDICHQRARQFVPEDFDRFDKIYALADDVLDEIRWIAGKKFNSSKVDLLMNELQPGKNLSVPDPWYGTEPGYHEVFKIIDEACEQIISKYADVKMNK</sequence>
<evidence type="ECO:0000256" key="4">
    <source>
        <dbReference type="ARBA" id="ARBA00022912"/>
    </source>
</evidence>
<dbReference type="Pfam" id="PF01451">
    <property type="entry name" value="LMWPc"/>
    <property type="match status" value="1"/>
</dbReference>
<keyword evidence="8" id="KW-1185">Reference proteome</keyword>